<proteinExistence type="predicted"/>
<accession>A0A7S2BWK6</accession>
<evidence type="ECO:0000256" key="1">
    <source>
        <dbReference type="SAM" id="Phobius"/>
    </source>
</evidence>
<dbReference type="EMBL" id="HBGU01008554">
    <property type="protein sequence ID" value="CAD9408982.1"/>
    <property type="molecule type" value="Transcribed_RNA"/>
</dbReference>
<name>A0A7S2BWK6_9EUKA</name>
<organism evidence="2">
    <name type="scientific">Haptolina brevifila</name>
    <dbReference type="NCBI Taxonomy" id="156173"/>
    <lineage>
        <taxon>Eukaryota</taxon>
        <taxon>Haptista</taxon>
        <taxon>Haptophyta</taxon>
        <taxon>Prymnesiophyceae</taxon>
        <taxon>Prymnesiales</taxon>
        <taxon>Prymnesiaceae</taxon>
        <taxon>Haptolina</taxon>
    </lineage>
</organism>
<keyword evidence="1" id="KW-0472">Membrane</keyword>
<feature type="transmembrane region" description="Helical" evidence="1">
    <location>
        <begin position="20"/>
        <end position="38"/>
    </location>
</feature>
<dbReference type="AlphaFoldDB" id="A0A7S2BWK6"/>
<keyword evidence="1" id="KW-0812">Transmembrane</keyword>
<protein>
    <submittedName>
        <fullName evidence="2">Uncharacterized protein</fullName>
    </submittedName>
</protein>
<keyword evidence="1" id="KW-1133">Transmembrane helix</keyword>
<sequence>MAPWESTEGESKGWGEKFKVYLFIECCIWLPGAYLFCYRFQPTIRFVQTNSGKHIVSRASTLLEQYTPSMHARLSEMAGKIQGAPAGRAAAEWALLNKVLAPIGFPTKLWMAHQIVQRRNAALGTDLTATVPVASNESAS</sequence>
<evidence type="ECO:0000313" key="2">
    <source>
        <dbReference type="EMBL" id="CAD9408982.1"/>
    </source>
</evidence>
<reference evidence="2" key="1">
    <citation type="submission" date="2021-01" db="EMBL/GenBank/DDBJ databases">
        <authorList>
            <person name="Corre E."/>
            <person name="Pelletier E."/>
            <person name="Niang G."/>
            <person name="Scheremetjew M."/>
            <person name="Finn R."/>
            <person name="Kale V."/>
            <person name="Holt S."/>
            <person name="Cochrane G."/>
            <person name="Meng A."/>
            <person name="Brown T."/>
            <person name="Cohen L."/>
        </authorList>
    </citation>
    <scope>NUCLEOTIDE SEQUENCE</scope>
    <source>
        <strain evidence="2">UTEX LB 985</strain>
    </source>
</reference>
<gene>
    <name evidence="2" type="ORF">CBRE1094_LOCUS4675</name>
</gene>